<dbReference type="AlphaFoldDB" id="A0A0C9Q8I1"/>
<keyword evidence="1" id="KW-0812">Transmembrane</keyword>
<feature type="domain" description="Dynein heavy chain C-terminal" evidence="2">
    <location>
        <begin position="26"/>
        <end position="74"/>
    </location>
</feature>
<dbReference type="InterPro" id="IPR041228">
    <property type="entry name" value="Dynein_C"/>
</dbReference>
<proteinExistence type="predicted"/>
<feature type="transmembrane region" description="Helical" evidence="1">
    <location>
        <begin position="21"/>
        <end position="42"/>
    </location>
</feature>
<evidence type="ECO:0000259" key="2">
    <source>
        <dbReference type="Pfam" id="PF18199"/>
    </source>
</evidence>
<reference evidence="3" key="1">
    <citation type="submission" date="2015-01" db="EMBL/GenBank/DDBJ databases">
        <title>Transcriptome Assembly of Fopius arisanus.</title>
        <authorList>
            <person name="Geib S."/>
        </authorList>
    </citation>
    <scope>NUCLEOTIDE SEQUENCE</scope>
</reference>
<dbReference type="Gene3D" id="3.10.490.20">
    <property type="match status" value="1"/>
</dbReference>
<dbReference type="EMBL" id="GBYB01010543">
    <property type="protein sequence ID" value="JAG80310.1"/>
    <property type="molecule type" value="Transcribed_RNA"/>
</dbReference>
<protein>
    <submittedName>
        <fullName evidence="3">Dnah3_1 protein</fullName>
    </submittedName>
</protein>
<evidence type="ECO:0000313" key="3">
    <source>
        <dbReference type="EMBL" id="JAG80310.1"/>
    </source>
</evidence>
<keyword evidence="1" id="KW-0472">Membrane</keyword>
<dbReference type="InterPro" id="IPR043160">
    <property type="entry name" value="Dynein_C_barrel"/>
</dbReference>
<keyword evidence="1" id="KW-1133">Transmembrane helix</keyword>
<accession>A0A0C9Q8I1</accession>
<name>A0A0C9Q8I1_9HYME</name>
<feature type="transmembrane region" description="Helical" evidence="1">
    <location>
        <begin position="82"/>
        <end position="101"/>
    </location>
</feature>
<gene>
    <name evidence="3" type="primary">Dnah3_1</name>
    <name evidence="3" type="ORF">g.16923</name>
</gene>
<dbReference type="Pfam" id="PF18199">
    <property type="entry name" value="Dynein_C"/>
    <property type="match status" value="1"/>
</dbReference>
<sequence>MIFWRGLSSFRIGSITMRRMFIGSLDFFFTQSFLTGVMQNYARMHKIPIDHLDFEFEVMGDLDGVQEAAISGVFTHVSFQCFSSSFLIIIVTIIIIINYSIDMNKSTL</sequence>
<organism evidence="3">
    <name type="scientific">Fopius arisanus</name>
    <dbReference type="NCBI Taxonomy" id="64838"/>
    <lineage>
        <taxon>Eukaryota</taxon>
        <taxon>Metazoa</taxon>
        <taxon>Ecdysozoa</taxon>
        <taxon>Arthropoda</taxon>
        <taxon>Hexapoda</taxon>
        <taxon>Insecta</taxon>
        <taxon>Pterygota</taxon>
        <taxon>Neoptera</taxon>
        <taxon>Endopterygota</taxon>
        <taxon>Hymenoptera</taxon>
        <taxon>Apocrita</taxon>
        <taxon>Ichneumonoidea</taxon>
        <taxon>Braconidae</taxon>
        <taxon>Opiinae</taxon>
        <taxon>Fopius</taxon>
    </lineage>
</organism>
<evidence type="ECO:0000256" key="1">
    <source>
        <dbReference type="SAM" id="Phobius"/>
    </source>
</evidence>